<dbReference type="OrthoDB" id="5579731at2759"/>
<dbReference type="Pfam" id="PF05205">
    <property type="entry name" value="COMPASS-Shg1"/>
    <property type="match status" value="1"/>
</dbReference>
<protein>
    <recommendedName>
        <fullName evidence="2">BOD1/SHG1 domain-containing protein</fullName>
    </recommendedName>
</protein>
<evidence type="ECO:0000259" key="2">
    <source>
        <dbReference type="Pfam" id="PF05205"/>
    </source>
</evidence>
<reference evidence="3" key="2">
    <citation type="submission" date="2021-01" db="EMBL/GenBank/DDBJ databases">
        <authorList>
            <person name="Schikora-Tamarit M.A."/>
        </authorList>
    </citation>
    <scope>NUCLEOTIDE SEQUENCE</scope>
    <source>
        <strain evidence="3">CBS2887</strain>
    </source>
</reference>
<reference evidence="3" key="1">
    <citation type="journal article" date="2021" name="Open Biol.">
        <title>Shared evolutionary footprints suggest mitochondrial oxidative damage underlies multiple complex I losses in fungi.</title>
        <authorList>
            <person name="Schikora-Tamarit M.A."/>
            <person name="Marcet-Houben M."/>
            <person name="Nosek J."/>
            <person name="Gabaldon T."/>
        </authorList>
    </citation>
    <scope>NUCLEOTIDE SEQUENCE</scope>
    <source>
        <strain evidence="3">CBS2887</strain>
    </source>
</reference>
<proteinExistence type="predicted"/>
<gene>
    <name evidence="3" type="ORF">WICPIJ_008144</name>
</gene>
<dbReference type="InterPro" id="IPR055264">
    <property type="entry name" value="BOD1/SHG1_dom"/>
</dbReference>
<dbReference type="Proteomes" id="UP000774326">
    <property type="component" value="Unassembled WGS sequence"/>
</dbReference>
<name>A0A9P8PYL1_WICPI</name>
<feature type="region of interest" description="Disordered" evidence="1">
    <location>
        <begin position="39"/>
        <end position="73"/>
    </location>
</feature>
<evidence type="ECO:0000256" key="1">
    <source>
        <dbReference type="SAM" id="MobiDB-lite"/>
    </source>
</evidence>
<dbReference type="AlphaFoldDB" id="A0A9P8PYL1"/>
<comment type="caution">
    <text evidence="3">The sequence shown here is derived from an EMBL/GenBank/DDBJ whole genome shotgun (WGS) entry which is preliminary data.</text>
</comment>
<organism evidence="3 4">
    <name type="scientific">Wickerhamomyces pijperi</name>
    <name type="common">Yeast</name>
    <name type="synonym">Pichia pijperi</name>
    <dbReference type="NCBI Taxonomy" id="599730"/>
    <lineage>
        <taxon>Eukaryota</taxon>
        <taxon>Fungi</taxon>
        <taxon>Dikarya</taxon>
        <taxon>Ascomycota</taxon>
        <taxon>Saccharomycotina</taxon>
        <taxon>Saccharomycetes</taxon>
        <taxon>Phaffomycetales</taxon>
        <taxon>Wickerhamomycetaceae</taxon>
        <taxon>Wickerhamomyces</taxon>
    </lineage>
</organism>
<feature type="compositionally biased region" description="Polar residues" evidence="1">
    <location>
        <begin position="41"/>
        <end position="65"/>
    </location>
</feature>
<evidence type="ECO:0000313" key="4">
    <source>
        <dbReference type="Proteomes" id="UP000774326"/>
    </source>
</evidence>
<keyword evidence="4" id="KW-1185">Reference proteome</keyword>
<dbReference type="EMBL" id="JAEUBG010004681">
    <property type="protein sequence ID" value="KAH3680708.1"/>
    <property type="molecule type" value="Genomic_DNA"/>
</dbReference>
<evidence type="ECO:0000313" key="3">
    <source>
        <dbReference type="EMBL" id="KAH3680708.1"/>
    </source>
</evidence>
<accession>A0A9P8PYL1</accession>
<feature type="domain" description="BOD1/SHG1" evidence="2">
    <location>
        <begin position="66"/>
        <end position="134"/>
    </location>
</feature>
<sequence>MKYDSTFSTDKILSHINSTTTIIKMSDAYKPHWRKPKVRTNVKSQNDQGNSKLSNTHPRISSQAIQKHKSKGHFDQTRKSLVSKFLQTEQYQKLISQTKTIINKLIRKNPHLLKENKLTLAALIETTIEKYVEAQSQYKRPADDSLTFQIHGKSVKVDMKGLGVEGLYDVIESKIKDFTTCSTTERENLNTFLKALDSDVKQEENDVKRED</sequence>